<feature type="domain" description="N-acetyltransferase" evidence="1">
    <location>
        <begin position="289"/>
        <end position="426"/>
    </location>
</feature>
<dbReference type="WBParaSite" id="TCNE_0000063001-mRNA-1">
    <property type="protein sequence ID" value="TCNE_0000063001-mRNA-1"/>
    <property type="gene ID" value="TCNE_0000063001"/>
</dbReference>
<dbReference type="Gene3D" id="3.40.630.90">
    <property type="match status" value="1"/>
</dbReference>
<dbReference type="Pfam" id="PF18014">
    <property type="entry name" value="Acetyltransf_18"/>
    <property type="match status" value="1"/>
</dbReference>
<evidence type="ECO:0000313" key="3">
    <source>
        <dbReference type="Proteomes" id="UP000050794"/>
    </source>
</evidence>
<reference evidence="4" key="1">
    <citation type="submission" date="2016-06" db="UniProtKB">
        <authorList>
            <consortium name="WormBaseParasite"/>
        </authorList>
    </citation>
    <scope>IDENTIFICATION</scope>
</reference>
<dbReference type="PANTHER" id="PTHR47408:SF1">
    <property type="entry name" value="N-ACETYLTRANSFERASE DOMAIN-CONTAINING PROTEIN"/>
    <property type="match status" value="1"/>
</dbReference>
<protein>
    <submittedName>
        <fullName evidence="4">N-acetyltransferase domain-containing protein</fullName>
    </submittedName>
</protein>
<evidence type="ECO:0000313" key="2">
    <source>
        <dbReference type="EMBL" id="VDM24575.1"/>
    </source>
</evidence>
<accession>A0A183TWL1</accession>
<proteinExistence type="predicted"/>
<dbReference type="Pfam" id="PF00583">
    <property type="entry name" value="Acetyltransf_1"/>
    <property type="match status" value="2"/>
</dbReference>
<dbReference type="InterPro" id="IPR041496">
    <property type="entry name" value="YitH/HolE_GNAT"/>
</dbReference>
<evidence type="ECO:0000259" key="1">
    <source>
        <dbReference type="PROSITE" id="PS51186"/>
    </source>
</evidence>
<reference evidence="2 3" key="2">
    <citation type="submission" date="2018-11" db="EMBL/GenBank/DDBJ databases">
        <authorList>
            <consortium name="Pathogen Informatics"/>
        </authorList>
    </citation>
    <scope>NUCLEOTIDE SEQUENCE [LARGE SCALE GENOMIC DNA]</scope>
</reference>
<gene>
    <name evidence="2" type="ORF">TCNE_LOCUS631</name>
</gene>
<evidence type="ECO:0000313" key="4">
    <source>
        <dbReference type="WBParaSite" id="TCNE_0000063001-mRNA-1"/>
    </source>
</evidence>
<dbReference type="AlphaFoldDB" id="A0A183TWL1"/>
<dbReference type="SUPFAM" id="SSF55729">
    <property type="entry name" value="Acyl-CoA N-acyltransferases (Nat)"/>
    <property type="match status" value="2"/>
</dbReference>
<dbReference type="PROSITE" id="PS51186">
    <property type="entry name" value="GNAT"/>
    <property type="match status" value="2"/>
</dbReference>
<dbReference type="PANTHER" id="PTHR47408">
    <property type="entry name" value="PROTEIN CBG01304-RELATED"/>
    <property type="match status" value="1"/>
</dbReference>
<dbReference type="EMBL" id="UYWY01000321">
    <property type="protein sequence ID" value="VDM24575.1"/>
    <property type="molecule type" value="Genomic_DNA"/>
</dbReference>
<dbReference type="InterPro" id="IPR000182">
    <property type="entry name" value="GNAT_dom"/>
</dbReference>
<dbReference type="Proteomes" id="UP000050794">
    <property type="component" value="Unassembled WGS sequence"/>
</dbReference>
<organism evidence="3 4">
    <name type="scientific">Toxocara canis</name>
    <name type="common">Canine roundworm</name>
    <dbReference type="NCBI Taxonomy" id="6265"/>
    <lineage>
        <taxon>Eukaryota</taxon>
        <taxon>Metazoa</taxon>
        <taxon>Ecdysozoa</taxon>
        <taxon>Nematoda</taxon>
        <taxon>Chromadorea</taxon>
        <taxon>Rhabditida</taxon>
        <taxon>Spirurina</taxon>
        <taxon>Ascaridomorpha</taxon>
        <taxon>Ascaridoidea</taxon>
        <taxon>Toxocaridae</taxon>
        <taxon>Toxocara</taxon>
    </lineage>
</organism>
<dbReference type="GO" id="GO:0016747">
    <property type="term" value="F:acyltransferase activity, transferring groups other than amino-acyl groups"/>
    <property type="evidence" value="ECO:0007669"/>
    <property type="project" value="InterPro"/>
</dbReference>
<feature type="domain" description="N-acetyltransferase" evidence="1">
    <location>
        <begin position="10"/>
        <end position="170"/>
    </location>
</feature>
<dbReference type="InterPro" id="IPR016181">
    <property type="entry name" value="Acyl_CoA_acyltransferase"/>
</dbReference>
<dbReference type="CDD" id="cd04301">
    <property type="entry name" value="NAT_SF"/>
    <property type="match status" value="2"/>
</dbReference>
<sequence length="509" mass="57298">MCATAAAGYTIYVVFIERKFHVVKAIGEPTYKYENWFLAYEDYPMWLKAFGNDGFALYAALANGKKDVLGSVALAKYPAKNNMPKAIAIGMYFVHPDYRGMGIGSKLFNELIGECKRDGGNIALNGVQKMSPKYASTFGVNKINKWHPTPVTSEMEHVNISALEKDPKLKMITARDVKADQLLAYDMPIAGIYRPAYLRELLQQKNAFHRIAVEDGKIVGIINARKVIGNCLSIGPFYAEDERIASTLLRSLLESIRDIRSYTTLLLSIPTTNETAFSLIKKLSDGNFTRHDYMISQFTDKTYKDESWTLGYQDYGIWLEAFSTNGFILFAAITTDTQEVVGSVSLAAYGSNVEHPEVMTVGMFYVRPDHRGMGIGSRLFSELMDEANKRGGNVALNGVLPMSPKYASRYAFNKFNEWHPMPVTIAVEHLRPSMLPKDAELELVSINDVVLNQLYDYDLSIVGIMRRAYLNALFRHKQSTHKVSSFPTTVQIAELLHALKYCEQYAKYL</sequence>
<keyword evidence="3" id="KW-1185">Reference proteome</keyword>
<dbReference type="Gene3D" id="3.40.630.30">
    <property type="match status" value="2"/>
</dbReference>
<name>A0A183TWL1_TOXCA</name>